<evidence type="ECO:0000256" key="14">
    <source>
        <dbReference type="SAM" id="MobiDB-lite"/>
    </source>
</evidence>
<dbReference type="GO" id="GO:0019252">
    <property type="term" value="P:starch biosynthetic process"/>
    <property type="evidence" value="ECO:0007669"/>
    <property type="project" value="UniProtKB-KW"/>
</dbReference>
<comment type="caution">
    <text evidence="16">The sequence shown here is derived from an EMBL/GenBank/DDBJ whole genome shotgun (WGS) entry which is preliminary data.</text>
</comment>
<evidence type="ECO:0000256" key="2">
    <source>
        <dbReference type="ARBA" id="ARBA00004229"/>
    </source>
</evidence>
<keyword evidence="11" id="KW-0750">Starch biosynthesis</keyword>
<evidence type="ECO:0000256" key="11">
    <source>
        <dbReference type="ARBA" id="ARBA00022922"/>
    </source>
</evidence>
<evidence type="ECO:0000256" key="12">
    <source>
        <dbReference type="ARBA" id="ARBA00022946"/>
    </source>
</evidence>
<feature type="domain" description="Starch synthase catalytic" evidence="15">
    <location>
        <begin position="604"/>
        <end position="846"/>
    </location>
</feature>
<keyword evidence="8" id="KW-0934">Plastid</keyword>
<dbReference type="InterPro" id="IPR013534">
    <property type="entry name" value="Starch_synth_cat_dom"/>
</dbReference>
<organism evidence="16 17">
    <name type="scientific">Citrus x changshan-huyou</name>
    <dbReference type="NCBI Taxonomy" id="2935761"/>
    <lineage>
        <taxon>Eukaryota</taxon>
        <taxon>Viridiplantae</taxon>
        <taxon>Streptophyta</taxon>
        <taxon>Embryophyta</taxon>
        <taxon>Tracheophyta</taxon>
        <taxon>Spermatophyta</taxon>
        <taxon>Magnoliopsida</taxon>
        <taxon>eudicotyledons</taxon>
        <taxon>Gunneridae</taxon>
        <taxon>Pentapetalae</taxon>
        <taxon>rosids</taxon>
        <taxon>malvids</taxon>
        <taxon>Sapindales</taxon>
        <taxon>Rutaceae</taxon>
        <taxon>Aurantioideae</taxon>
        <taxon>Citrus</taxon>
    </lineage>
</organism>
<evidence type="ECO:0000256" key="7">
    <source>
        <dbReference type="ARBA" id="ARBA00022528"/>
    </source>
</evidence>
<evidence type="ECO:0000256" key="10">
    <source>
        <dbReference type="ARBA" id="ARBA00022679"/>
    </source>
</evidence>
<keyword evidence="9" id="KW-0328">Glycosyltransferase</keyword>
<gene>
    <name evidence="16" type="ORF">WN944_005535</name>
</gene>
<dbReference type="NCBIfam" id="TIGR02095">
    <property type="entry name" value="glgA"/>
    <property type="match status" value="1"/>
</dbReference>
<evidence type="ECO:0000256" key="4">
    <source>
        <dbReference type="ARBA" id="ARBA00004727"/>
    </source>
</evidence>
<evidence type="ECO:0000256" key="8">
    <source>
        <dbReference type="ARBA" id="ARBA00022640"/>
    </source>
</evidence>
<keyword evidence="12" id="KW-0809">Transit peptide</keyword>
<accession>A0AAP0M3F3</accession>
<comment type="similarity">
    <text evidence="5">Belongs to the glycosyltransferase 1 family. Bacterial/plant glycogen synthase subfamily.</text>
</comment>
<dbReference type="GO" id="GO:0004373">
    <property type="term" value="F:alpha-1,4-glucan glucosyltransferase (UDP-glucose donor) activity"/>
    <property type="evidence" value="ECO:0007669"/>
    <property type="project" value="InterPro"/>
</dbReference>
<dbReference type="GO" id="GO:0009501">
    <property type="term" value="C:amyloplast"/>
    <property type="evidence" value="ECO:0007669"/>
    <property type="project" value="UniProtKB-SubCell"/>
</dbReference>
<proteinExistence type="inferred from homology"/>
<dbReference type="GO" id="GO:0009507">
    <property type="term" value="C:chloroplast"/>
    <property type="evidence" value="ECO:0007669"/>
    <property type="project" value="UniProtKB-SubCell"/>
</dbReference>
<protein>
    <recommendedName>
        <fullName evidence="6">starch synthase</fullName>
        <ecNumber evidence="6">2.4.1.21</ecNumber>
    </recommendedName>
</protein>
<feature type="compositionally biased region" description="Low complexity" evidence="14">
    <location>
        <begin position="467"/>
        <end position="479"/>
    </location>
</feature>
<evidence type="ECO:0000256" key="9">
    <source>
        <dbReference type="ARBA" id="ARBA00022676"/>
    </source>
</evidence>
<evidence type="ECO:0000259" key="15">
    <source>
        <dbReference type="Pfam" id="PF08323"/>
    </source>
</evidence>
<dbReference type="Proteomes" id="UP001428341">
    <property type="component" value="Unassembled WGS sequence"/>
</dbReference>
<evidence type="ECO:0000256" key="5">
    <source>
        <dbReference type="ARBA" id="ARBA00010281"/>
    </source>
</evidence>
<dbReference type="EMBL" id="JBCGBO010000006">
    <property type="protein sequence ID" value="KAK9194828.1"/>
    <property type="molecule type" value="Genomic_DNA"/>
</dbReference>
<dbReference type="Pfam" id="PF13692">
    <property type="entry name" value="Glyco_trans_1_4"/>
    <property type="match status" value="1"/>
</dbReference>
<keyword evidence="17" id="KW-1185">Reference proteome</keyword>
<feature type="compositionally biased region" description="Polar residues" evidence="14">
    <location>
        <begin position="480"/>
        <end position="509"/>
    </location>
</feature>
<comment type="subcellular location">
    <subcellularLocation>
        <location evidence="3">Plastid</location>
        <location evidence="3">Amyloplast</location>
    </subcellularLocation>
    <subcellularLocation>
        <location evidence="2">Plastid</location>
        <location evidence="2">Chloroplast</location>
    </subcellularLocation>
</comment>
<evidence type="ECO:0000256" key="13">
    <source>
        <dbReference type="ARBA" id="ARBA00023234"/>
    </source>
</evidence>
<dbReference type="PANTHER" id="PTHR45825">
    <property type="entry name" value="GRANULE-BOUND STARCH SYNTHASE 1, CHLOROPLASTIC/AMYLOPLASTIC"/>
    <property type="match status" value="1"/>
</dbReference>
<dbReference type="GO" id="GO:0009011">
    <property type="term" value="F:alpha-1,4-glucan glucosyltransferase (ADP-glucose donor) activity"/>
    <property type="evidence" value="ECO:0007669"/>
    <property type="project" value="UniProtKB-EC"/>
</dbReference>
<dbReference type="CDD" id="cd03791">
    <property type="entry name" value="GT5_Glycogen_synthase_DULL1-like"/>
    <property type="match status" value="1"/>
</dbReference>
<keyword evidence="7" id="KW-0150">Chloroplast</keyword>
<dbReference type="Pfam" id="PF07891">
    <property type="entry name" value="DUF1666"/>
    <property type="match status" value="1"/>
</dbReference>
<dbReference type="InterPro" id="IPR011835">
    <property type="entry name" value="GS/SS"/>
</dbReference>
<feature type="compositionally biased region" description="Basic and acidic residues" evidence="14">
    <location>
        <begin position="516"/>
        <end position="537"/>
    </location>
</feature>
<dbReference type="InterPro" id="IPR012870">
    <property type="entry name" value="DUF1666"/>
</dbReference>
<dbReference type="EC" id="2.4.1.21" evidence="6"/>
<keyword evidence="13" id="KW-0035">Amyloplast</keyword>
<comment type="catalytic activity">
    <reaction evidence="1">
        <text>[(1-&gt;4)-alpha-D-glucosyl](n) + ADP-alpha-D-glucose = [(1-&gt;4)-alpha-D-glucosyl](n+1) + ADP + H(+)</text>
        <dbReference type="Rhea" id="RHEA:18189"/>
        <dbReference type="Rhea" id="RHEA-COMP:9584"/>
        <dbReference type="Rhea" id="RHEA-COMP:9587"/>
        <dbReference type="ChEBI" id="CHEBI:15378"/>
        <dbReference type="ChEBI" id="CHEBI:15444"/>
        <dbReference type="ChEBI" id="CHEBI:57498"/>
        <dbReference type="ChEBI" id="CHEBI:456216"/>
        <dbReference type="EC" id="2.4.1.21"/>
    </reaction>
</comment>
<evidence type="ECO:0000256" key="6">
    <source>
        <dbReference type="ARBA" id="ARBA00012588"/>
    </source>
</evidence>
<dbReference type="SUPFAM" id="SSF53756">
    <property type="entry name" value="UDP-Glycosyltransferase/glycogen phosphorylase"/>
    <property type="match status" value="1"/>
</dbReference>
<keyword evidence="10" id="KW-0808">Transferase</keyword>
<dbReference type="Gene3D" id="3.40.50.2000">
    <property type="entry name" value="Glycogen Phosphorylase B"/>
    <property type="match status" value="2"/>
</dbReference>
<evidence type="ECO:0000313" key="17">
    <source>
        <dbReference type="Proteomes" id="UP001428341"/>
    </source>
</evidence>
<evidence type="ECO:0000256" key="1">
    <source>
        <dbReference type="ARBA" id="ARBA00001478"/>
    </source>
</evidence>
<evidence type="ECO:0000313" key="16">
    <source>
        <dbReference type="EMBL" id="KAK9194828.1"/>
    </source>
</evidence>
<dbReference type="GO" id="GO:0010021">
    <property type="term" value="P:amylopectin biosynthetic process"/>
    <property type="evidence" value="ECO:0007669"/>
    <property type="project" value="UniProtKB-ARBA"/>
</dbReference>
<dbReference type="AlphaFoldDB" id="A0AAP0M3F3"/>
<dbReference type="HAMAP" id="MF_00484">
    <property type="entry name" value="Glycogen_synth"/>
    <property type="match status" value="1"/>
</dbReference>
<reference evidence="16 17" key="1">
    <citation type="submission" date="2024-05" db="EMBL/GenBank/DDBJ databases">
        <title>Haplotype-resolved chromosome-level genome assembly of Huyou (Citrus changshanensis).</title>
        <authorList>
            <person name="Miao C."/>
            <person name="Chen W."/>
            <person name="Wu Y."/>
            <person name="Wang L."/>
            <person name="Zhao S."/>
            <person name="Grierson D."/>
            <person name="Xu C."/>
            <person name="Chen K."/>
        </authorList>
    </citation>
    <scope>NUCLEOTIDE SEQUENCE [LARGE SCALE GENOMIC DNA]</scope>
    <source>
        <strain evidence="16">01-14</strain>
        <tissue evidence="16">Leaf</tissue>
    </source>
</reference>
<evidence type="ECO:0000256" key="3">
    <source>
        <dbReference type="ARBA" id="ARBA00004602"/>
    </source>
</evidence>
<dbReference type="FunFam" id="3.40.50.2000:FF:000025">
    <property type="entry name" value="Starch synthase, chloroplastic/amyloplastic"/>
    <property type="match status" value="1"/>
</dbReference>
<dbReference type="PANTHER" id="PTHR45825:SF2">
    <property type="entry name" value="STARCH SYNTHASE 2, CHLOROPLASTIC_AMYLOPLASTIC"/>
    <property type="match status" value="1"/>
</dbReference>
<feature type="region of interest" description="Disordered" evidence="14">
    <location>
        <begin position="451"/>
        <end position="551"/>
    </location>
</feature>
<dbReference type="Pfam" id="PF08323">
    <property type="entry name" value="Glyco_transf_5"/>
    <property type="match status" value="1"/>
</dbReference>
<comment type="pathway">
    <text evidence="4">Glycan biosynthesis; starch biosynthesis.</text>
</comment>
<dbReference type="FunFam" id="3.40.50.2000:FF:000048">
    <property type="entry name" value="Starch synthase, chloroplastic/amyloplastic"/>
    <property type="match status" value="1"/>
</dbReference>
<name>A0AAP0M3F3_9ROSI</name>
<sequence length="1094" mass="123076">MEELNSCSDNDTGMDGYIASIICRSNSCSEDVGSVEELDSSSACSSYSPAENRDMTEFPPTALCVSITSVAAERQVAVRDEHQDQSDPFYKKYTERMRWFDLLNYDRTCGISSVLNKQFLGTPSSFDSNSEAMEMSTPHLSLSKQTKKRLLRSLESDFEIVYVAQSCLSWEALQYQYTKVKALAESSSQNGVFYGNVVGEFQKFQVLLERFLEDEMCEGKRIWNYVRGRFALKSLLQVPQISEGFSEEENVNVKGEAIGVKEVLKAIERCVDAFGKFVRADNKKPAWWKLIKNSLLWTYPPLEDPRDLEILCSLNRNLQKKELWLKDLQGKQRCWLKKVLNPVEESQRKEILFTMMDMKLVSRVLQMYTISSSQLKWCLEKLDNIEFKEGKVKHVKATGAGFVEDESGNEPEDSLQATIEKSKKVLAMQKQLLQQISERRKLVSSIKSDIANSEEDEVSYEERENSFSDLDFTSTSSSNVVENQNGIIPSSSGDHSTANEAPKLQSSAANRGPDAGGKESENRLSPEKESIDIDSSKLLKGTDTQSTWSDELPSFLSRTAVISSPKEERHEKDLDQVQQIDSEPIEPKTEEAKPPPLAGANVMNVILVAAECGPWSKTGGLGDVAGALPKALARRGHRVMVVAPHYGNYAEPQDTGIRKRYRVDRQDIEVAYFQAYIDGVDFVFLDSPLFRHLGNNIYGGGREDILKRMVLFCKAAIEIPWYVPCGGVCYGDGNLVFIANDWHTALLPVYLKAYYRDNGLMQYTRSLLVIHNIAHQGRGPVSDFVYTDLPGHYLDLFKLYDPVGGEHFNIFAAGLKTADRVVTVSRGYSWELKTAEGGWGLHNIINEVDWKLSGIVNGIDTKEWSPMYDIHLTSDGYTNYSLDTLRTGKPQCKAALQRELGLPVRDDVPVIGFIGRLDHQKGVDLIAEAIPWMMGQDVQLVMLGTGRPDLEEMLRNFERKHHDKVRGWVGFSVKTAHRITAGADVLLMPSRFEPCGLNQLYAMKYGTIPVVHAVGGLRETVQPFDPFSESGLGWTFDGASAGKLIHALGNCLLTFREYKKSWEGLQRRGMMQDLSWDHAAQLYEEVLVAAKYQW</sequence>